<feature type="transmembrane region" description="Helical" evidence="1">
    <location>
        <begin position="117"/>
        <end position="136"/>
    </location>
</feature>
<feature type="transmembrane region" description="Helical" evidence="1">
    <location>
        <begin position="89"/>
        <end position="111"/>
    </location>
</feature>
<comment type="caution">
    <text evidence="2">The sequence shown here is derived from an EMBL/GenBank/DDBJ whole genome shotgun (WGS) entry which is preliminary data.</text>
</comment>
<gene>
    <name evidence="2" type="ORF">MHA02_39380</name>
</gene>
<keyword evidence="1" id="KW-0472">Membrane</keyword>
<evidence type="ECO:0000313" key="3">
    <source>
        <dbReference type="Proteomes" id="UP000321258"/>
    </source>
</evidence>
<feature type="transmembrane region" description="Helical" evidence="1">
    <location>
        <begin position="176"/>
        <end position="193"/>
    </location>
</feature>
<sequence>MQAWAYTLIPAAAAIVGAAVAVNLRPGPVLVSAIQHFAAGVVFAAAAGEILPDLKHAGSPLATLVGGALGVAAMLLVKSLGKRAKGPVGLMAVTGIDILVDGLVLGIAFAAGAKAGILLTVALTIEVLFLGLTVANELGGSGTSKGKVVGLTAGLVVLLPLGALLGGPVATLSAPVQAGFLAFGLIALLYLVTEELLVEAHEIEDRPWVTAMFFAGFLLLLMLDQAVA</sequence>
<dbReference type="EMBL" id="BJZT01000044">
    <property type="protein sequence ID" value="GEP01551.1"/>
    <property type="molecule type" value="Genomic_DNA"/>
</dbReference>
<keyword evidence="1" id="KW-1133">Transmembrane helix</keyword>
<feature type="transmembrane region" description="Helical" evidence="1">
    <location>
        <begin position="6"/>
        <end position="24"/>
    </location>
</feature>
<organism evidence="2 3">
    <name type="scientific">Methylobacterium haplocladii</name>
    <dbReference type="NCBI Taxonomy" id="1176176"/>
    <lineage>
        <taxon>Bacteria</taxon>
        <taxon>Pseudomonadati</taxon>
        <taxon>Pseudomonadota</taxon>
        <taxon>Alphaproteobacteria</taxon>
        <taxon>Hyphomicrobiales</taxon>
        <taxon>Methylobacteriaceae</taxon>
        <taxon>Methylobacterium</taxon>
    </lineage>
</organism>
<dbReference type="RefSeq" id="WP_147081967.1">
    <property type="nucleotide sequence ID" value="NZ_BJZT01000044.1"/>
</dbReference>
<accession>A0A512IV27</accession>
<name>A0A512IV27_9HYPH</name>
<dbReference type="Proteomes" id="UP000321258">
    <property type="component" value="Unassembled WGS sequence"/>
</dbReference>
<protein>
    <submittedName>
        <fullName evidence="2">Membrane protein</fullName>
    </submittedName>
</protein>
<proteinExistence type="predicted"/>
<keyword evidence="3" id="KW-1185">Reference proteome</keyword>
<feature type="transmembrane region" description="Helical" evidence="1">
    <location>
        <begin position="148"/>
        <end position="170"/>
    </location>
</feature>
<feature type="transmembrane region" description="Helical" evidence="1">
    <location>
        <begin position="29"/>
        <end position="51"/>
    </location>
</feature>
<keyword evidence="1" id="KW-0812">Transmembrane</keyword>
<reference evidence="2 3" key="1">
    <citation type="submission" date="2019-07" db="EMBL/GenBank/DDBJ databases">
        <title>Whole genome shotgun sequence of Methylobacterium haplocladii NBRC 107714.</title>
        <authorList>
            <person name="Hosoyama A."/>
            <person name="Uohara A."/>
            <person name="Ohji S."/>
            <person name="Ichikawa N."/>
        </authorList>
    </citation>
    <scope>NUCLEOTIDE SEQUENCE [LARGE SCALE GENOMIC DNA]</scope>
    <source>
        <strain evidence="2 3">NBRC 107714</strain>
    </source>
</reference>
<evidence type="ECO:0000313" key="2">
    <source>
        <dbReference type="EMBL" id="GEP01551.1"/>
    </source>
</evidence>
<dbReference type="AlphaFoldDB" id="A0A512IV27"/>
<feature type="transmembrane region" description="Helical" evidence="1">
    <location>
        <begin position="57"/>
        <end position="77"/>
    </location>
</feature>
<evidence type="ECO:0000256" key="1">
    <source>
        <dbReference type="SAM" id="Phobius"/>
    </source>
</evidence>
<feature type="transmembrane region" description="Helical" evidence="1">
    <location>
        <begin position="205"/>
        <end position="223"/>
    </location>
</feature>